<evidence type="ECO:0000259" key="1">
    <source>
        <dbReference type="Pfam" id="PF01145"/>
    </source>
</evidence>
<name>A0A7S1EYY6_NOCSC</name>
<organism evidence="2">
    <name type="scientific">Noctiluca scintillans</name>
    <name type="common">Sea sparkle</name>
    <name type="synonym">Red tide dinoflagellate</name>
    <dbReference type="NCBI Taxonomy" id="2966"/>
    <lineage>
        <taxon>Eukaryota</taxon>
        <taxon>Sar</taxon>
        <taxon>Alveolata</taxon>
        <taxon>Dinophyceae</taxon>
        <taxon>Noctilucales</taxon>
        <taxon>Noctilucaceae</taxon>
        <taxon>Noctiluca</taxon>
    </lineage>
</organism>
<dbReference type="AlphaFoldDB" id="A0A7S1EYY6"/>
<gene>
    <name evidence="2" type="ORF">NSCI0253_LOCUS7521</name>
</gene>
<sequence length="508" mass="54471">MANPRQALALDAVQERSPAYKALAEAGLIVRTYLVSDPSEIECIEPNAHFASNTIRRAGSYIGGVLIGGILYDILFVQFSVNEGNVRLVTHPDGSFHFCGPGVYRFSRLYWTVGPELPLTTTTILHGNRAIVTVAQGFVGLAFDQGHPVLLAPGMHQWRSNTLKLDKIIDLSTDVIRIGPFTLVTVDEGYAAITQDNGKQRVLDGGSTHMLTHRNWKFEKFITVKIHTDDVGPFQATTADNIVLNTLATVNWRVSDPALAARMAADTMPSNSANPNNNSCNVIGNNPQQQASAVLRSDVLRQCIASLAAAIGGIRYSDDVHVSASSDVTVLDTAPPKATGVAEMFSVQQMTRSAIHANEICGQYGVTIMSINITSAVPQDKALEEAMSSGAVAASGAQQAEIAARGTAKARLILAQSDAEATRISARATADAELYHAQGKRSAASELEVSDVSVDLARIEKMGESIGNRTAYFFGTSARDYTQLLSSQSVVRRPVAMVEDKTADLEEP</sequence>
<accession>A0A7S1EYY6</accession>
<dbReference type="EMBL" id="HBFQ01010762">
    <property type="protein sequence ID" value="CAD8833173.1"/>
    <property type="molecule type" value="Transcribed_RNA"/>
</dbReference>
<dbReference type="InterPro" id="IPR001107">
    <property type="entry name" value="Band_7"/>
</dbReference>
<proteinExistence type="predicted"/>
<evidence type="ECO:0000313" key="2">
    <source>
        <dbReference type="EMBL" id="CAD8833173.1"/>
    </source>
</evidence>
<reference evidence="2" key="1">
    <citation type="submission" date="2021-01" db="EMBL/GenBank/DDBJ databases">
        <authorList>
            <person name="Corre E."/>
            <person name="Pelletier E."/>
            <person name="Niang G."/>
            <person name="Scheremetjew M."/>
            <person name="Finn R."/>
            <person name="Kale V."/>
            <person name="Holt S."/>
            <person name="Cochrane G."/>
            <person name="Meng A."/>
            <person name="Brown T."/>
            <person name="Cohen L."/>
        </authorList>
    </citation>
    <scope>NUCLEOTIDE SEQUENCE</scope>
</reference>
<protein>
    <recommendedName>
        <fullName evidence="1">Band 7 domain-containing protein</fullName>
    </recommendedName>
</protein>
<feature type="domain" description="Band 7" evidence="1">
    <location>
        <begin position="185"/>
        <end position="407"/>
    </location>
</feature>
<dbReference type="Pfam" id="PF01145">
    <property type="entry name" value="Band_7"/>
    <property type="match status" value="1"/>
</dbReference>